<dbReference type="InterPro" id="IPR050628">
    <property type="entry name" value="SNF2_RAD54_helicase_TF"/>
</dbReference>
<dbReference type="InterPro" id="IPR049730">
    <property type="entry name" value="SNF2/RAD54-like_C"/>
</dbReference>
<evidence type="ECO:0000313" key="9">
    <source>
        <dbReference type="EMBL" id="KAF2765378.1"/>
    </source>
</evidence>
<feature type="compositionally biased region" description="Low complexity" evidence="5">
    <location>
        <begin position="363"/>
        <end position="373"/>
    </location>
</feature>
<dbReference type="PROSITE" id="PS50089">
    <property type="entry name" value="ZF_RING_2"/>
    <property type="match status" value="1"/>
</dbReference>
<keyword evidence="4" id="KW-0862">Zinc</keyword>
<dbReference type="Proteomes" id="UP000799436">
    <property type="component" value="Unassembled WGS sequence"/>
</dbReference>
<accession>A0A6G1KYY9</accession>
<dbReference type="InterPro" id="IPR001650">
    <property type="entry name" value="Helicase_C-like"/>
</dbReference>
<reference evidence="9" key="1">
    <citation type="journal article" date="2020" name="Stud. Mycol.">
        <title>101 Dothideomycetes genomes: a test case for predicting lifestyles and emergence of pathogens.</title>
        <authorList>
            <person name="Haridas S."/>
            <person name="Albert R."/>
            <person name="Binder M."/>
            <person name="Bloem J."/>
            <person name="Labutti K."/>
            <person name="Salamov A."/>
            <person name="Andreopoulos B."/>
            <person name="Baker S."/>
            <person name="Barry K."/>
            <person name="Bills G."/>
            <person name="Bluhm B."/>
            <person name="Cannon C."/>
            <person name="Castanera R."/>
            <person name="Culley D."/>
            <person name="Daum C."/>
            <person name="Ezra D."/>
            <person name="Gonzalez J."/>
            <person name="Henrissat B."/>
            <person name="Kuo A."/>
            <person name="Liang C."/>
            <person name="Lipzen A."/>
            <person name="Lutzoni F."/>
            <person name="Magnuson J."/>
            <person name="Mondo S."/>
            <person name="Nolan M."/>
            <person name="Ohm R."/>
            <person name="Pangilinan J."/>
            <person name="Park H.-J."/>
            <person name="Ramirez L."/>
            <person name="Alfaro M."/>
            <person name="Sun H."/>
            <person name="Tritt A."/>
            <person name="Yoshinaga Y."/>
            <person name="Zwiers L.-H."/>
            <person name="Turgeon B."/>
            <person name="Goodwin S."/>
            <person name="Spatafora J."/>
            <person name="Crous P."/>
            <person name="Grigoriev I."/>
        </authorList>
    </citation>
    <scope>NUCLEOTIDE SEQUENCE</scope>
    <source>
        <strain evidence="9">CBS 116005</strain>
    </source>
</reference>
<evidence type="ECO:0000256" key="5">
    <source>
        <dbReference type="SAM" id="MobiDB-lite"/>
    </source>
</evidence>
<dbReference type="InterPro" id="IPR038718">
    <property type="entry name" value="SNF2-like_sf"/>
</dbReference>
<protein>
    <submittedName>
        <fullName evidence="9">SNF2 family DNA-dependent ATPase domain-containing protein</fullName>
    </submittedName>
</protein>
<keyword evidence="2" id="KW-0378">Hydrolase</keyword>
<dbReference type="OrthoDB" id="448448at2759"/>
<evidence type="ECO:0000256" key="3">
    <source>
        <dbReference type="ARBA" id="ARBA00022840"/>
    </source>
</evidence>
<keyword evidence="4" id="KW-0863">Zinc-finger</keyword>
<keyword evidence="1" id="KW-0547">Nucleotide-binding</keyword>
<feature type="region of interest" description="Disordered" evidence="5">
    <location>
        <begin position="1"/>
        <end position="173"/>
    </location>
</feature>
<keyword evidence="10" id="KW-1185">Reference proteome</keyword>
<feature type="region of interest" description="Disordered" evidence="5">
    <location>
        <begin position="351"/>
        <end position="373"/>
    </location>
</feature>
<dbReference type="SMART" id="SM00487">
    <property type="entry name" value="DEXDc"/>
    <property type="match status" value="1"/>
</dbReference>
<dbReference type="AlphaFoldDB" id="A0A6G1KYY9"/>
<dbReference type="InterPro" id="IPR000330">
    <property type="entry name" value="SNF2_N"/>
</dbReference>
<dbReference type="GO" id="GO:0008094">
    <property type="term" value="F:ATP-dependent activity, acting on DNA"/>
    <property type="evidence" value="ECO:0007669"/>
    <property type="project" value="TreeGrafter"/>
</dbReference>
<evidence type="ECO:0000259" key="8">
    <source>
        <dbReference type="PROSITE" id="PS51194"/>
    </source>
</evidence>
<dbReference type="SMART" id="SM00490">
    <property type="entry name" value="HELICc"/>
    <property type="match status" value="1"/>
</dbReference>
<dbReference type="PROSITE" id="PS51192">
    <property type="entry name" value="HELICASE_ATP_BIND_1"/>
    <property type="match status" value="1"/>
</dbReference>
<evidence type="ECO:0000256" key="2">
    <source>
        <dbReference type="ARBA" id="ARBA00022801"/>
    </source>
</evidence>
<dbReference type="GO" id="GO:0005524">
    <property type="term" value="F:ATP binding"/>
    <property type="evidence" value="ECO:0007669"/>
    <property type="project" value="UniProtKB-KW"/>
</dbReference>
<dbReference type="PANTHER" id="PTHR45626">
    <property type="entry name" value="TRANSCRIPTION TERMINATION FACTOR 2-RELATED"/>
    <property type="match status" value="1"/>
</dbReference>
<dbReference type="GO" id="GO:0006281">
    <property type="term" value="P:DNA repair"/>
    <property type="evidence" value="ECO:0007669"/>
    <property type="project" value="TreeGrafter"/>
</dbReference>
<name>A0A6G1KYY9_9PEZI</name>
<dbReference type="GO" id="GO:0008270">
    <property type="term" value="F:zinc ion binding"/>
    <property type="evidence" value="ECO:0007669"/>
    <property type="project" value="UniProtKB-KW"/>
</dbReference>
<dbReference type="Pfam" id="PF00271">
    <property type="entry name" value="Helicase_C"/>
    <property type="match status" value="1"/>
</dbReference>
<dbReference type="Pfam" id="PF00176">
    <property type="entry name" value="SNF2-rel_dom"/>
    <property type="match status" value="1"/>
</dbReference>
<gene>
    <name evidence="9" type="ORF">EJ03DRAFT_377838</name>
</gene>
<feature type="domain" description="RING-type" evidence="6">
    <location>
        <begin position="806"/>
        <end position="877"/>
    </location>
</feature>
<dbReference type="Gene3D" id="3.40.50.300">
    <property type="entry name" value="P-loop containing nucleotide triphosphate hydrolases"/>
    <property type="match status" value="1"/>
</dbReference>
<feature type="domain" description="Helicase ATP-binding" evidence="7">
    <location>
        <begin position="459"/>
        <end position="638"/>
    </location>
</feature>
<feature type="compositionally biased region" description="Basic and acidic residues" evidence="5">
    <location>
        <begin position="50"/>
        <end position="60"/>
    </location>
</feature>
<feature type="domain" description="Helicase C-terminal" evidence="8">
    <location>
        <begin position="921"/>
        <end position="1098"/>
    </location>
</feature>
<organism evidence="9 10">
    <name type="scientific">Teratosphaeria nubilosa</name>
    <dbReference type="NCBI Taxonomy" id="161662"/>
    <lineage>
        <taxon>Eukaryota</taxon>
        <taxon>Fungi</taxon>
        <taxon>Dikarya</taxon>
        <taxon>Ascomycota</taxon>
        <taxon>Pezizomycotina</taxon>
        <taxon>Dothideomycetes</taxon>
        <taxon>Dothideomycetidae</taxon>
        <taxon>Mycosphaerellales</taxon>
        <taxon>Teratosphaeriaceae</taxon>
        <taxon>Teratosphaeria</taxon>
    </lineage>
</organism>
<dbReference type="SUPFAM" id="SSF52540">
    <property type="entry name" value="P-loop containing nucleoside triphosphate hydrolases"/>
    <property type="match status" value="2"/>
</dbReference>
<dbReference type="InterPro" id="IPR001841">
    <property type="entry name" value="Znf_RING"/>
</dbReference>
<evidence type="ECO:0000313" key="10">
    <source>
        <dbReference type="Proteomes" id="UP000799436"/>
    </source>
</evidence>
<dbReference type="PROSITE" id="PS51194">
    <property type="entry name" value="HELICASE_CTER"/>
    <property type="match status" value="1"/>
</dbReference>
<dbReference type="CDD" id="cd18793">
    <property type="entry name" value="SF2_C_SNF"/>
    <property type="match status" value="1"/>
</dbReference>
<dbReference type="PANTHER" id="PTHR45626:SF52">
    <property type="entry name" value="SINGLE-STRANDED DNA-DEPENDENT ATPASE (EUROFUNG)"/>
    <property type="match status" value="1"/>
</dbReference>
<sequence length="1104" mass="123786">MNPAQLLNPKAFAKENAKKRAPNYGPKQSRKPPTSTEISNDSNRPAIPKYDPRVLLDRKGAGAKAVENGDDDLLGEATRKEQVNPAEAEDSAQGQGNLIARQYGLSNRDTTLHHKKRKSEAQDEDEGPDRKKTKAVVDNRNSSGQLGQHLKKEREQYAAERGPSATVDLTADDEGGDDELVVTAVSKVQSKAWENEIVCLGALSGNAHMSRLPMVSPKMQAAVGKEYWPLLKVDLKRDFGALHQKVEVMDKQKNSCGMLEPKLGRAVARLLDGKGLNNVEVTAYMPSRKRESGEYAGQPISALLKIGIVLYSPRGKADLIGKYLSQEQLFLSQPNSLGMSHGKEYYNPHVPKSFAPAGGPAPRQSQSSRSTTYSMRTVEEVQQQTMSMFDNLTKHEDLPRMEPQSDLIKTELLDHQKQALHFLTDHERDDSQTFSLWKPDVDKKGLPKWEHVITGEELRSQPDPIRGGILADMMGLGKTLSILSLIAETKEAAKNFFRQTSIDLGKKNAIGTLIVCPKSVLSNWEEQLATHIKSDKLRCYTYHGSNRLTDSAELAKFNIVLTTYNTAAAEFASKGKPLAALCWFRIVLDEAHTIRTQNTQVFKAAIELSAERRWAVTGTPVQNRLEDLQALIRFLRIKPFHDPHVWTQYLGAPLKNGNPQAFNQLRLLVDSITLRRGKDKIGLTGKVETIVRLEFSTEDKRIYADMSEKQGTKLQRLTGGFNRRLKGKAYAHILKAIGMLRMFCAHGLDMLSEDDRKEVLHGLNSDNAIAIDLGDEPDSTDYNNFTTDRYAFDYLQNETDTDGNDCIICARKVGVEKGEGDEDDDRGNELSDDEGDHVIGYLTPCFHLLCASCKPRYEEMTMKTMTADRRCKCPQCEMHITYGLYPYSRSKYDEYLAAKANKGKKERRVWTEDNYKGPSAKVQALLQELEESRMETASLPEGEPPIRSVVFSGWTAYLDLIEVALDEHPINFLRLDGSMSVKQRSAVLRQFATDPDITVILVSIKAGGQGLNFTAANKVYMMEPQYNPGVEHQAIDRVHRLGQQREVVIKHFIMKDSVEEGILGLQEKKVRLAQRTLERGGGKKSKDQRDEERIEELRKLFGGK</sequence>
<dbReference type="EMBL" id="ML995893">
    <property type="protein sequence ID" value="KAF2765378.1"/>
    <property type="molecule type" value="Genomic_DNA"/>
</dbReference>
<keyword evidence="3" id="KW-0067">ATP-binding</keyword>
<evidence type="ECO:0000259" key="6">
    <source>
        <dbReference type="PROSITE" id="PS50089"/>
    </source>
</evidence>
<dbReference type="Gene3D" id="3.40.50.10810">
    <property type="entry name" value="Tandem AAA-ATPase domain"/>
    <property type="match status" value="1"/>
</dbReference>
<keyword evidence="4" id="KW-0479">Metal-binding</keyword>
<evidence type="ECO:0000256" key="4">
    <source>
        <dbReference type="PROSITE-ProRule" id="PRU00175"/>
    </source>
</evidence>
<dbReference type="InterPro" id="IPR014001">
    <property type="entry name" value="Helicase_ATP-bd"/>
</dbReference>
<dbReference type="GO" id="GO:0005634">
    <property type="term" value="C:nucleus"/>
    <property type="evidence" value="ECO:0007669"/>
    <property type="project" value="TreeGrafter"/>
</dbReference>
<dbReference type="GO" id="GO:0016787">
    <property type="term" value="F:hydrolase activity"/>
    <property type="evidence" value="ECO:0007669"/>
    <property type="project" value="UniProtKB-KW"/>
</dbReference>
<dbReference type="InterPro" id="IPR027417">
    <property type="entry name" value="P-loop_NTPase"/>
</dbReference>
<proteinExistence type="predicted"/>
<evidence type="ECO:0000256" key="1">
    <source>
        <dbReference type="ARBA" id="ARBA00022741"/>
    </source>
</evidence>
<feature type="compositionally biased region" description="Polar residues" evidence="5">
    <location>
        <begin position="31"/>
        <end position="43"/>
    </location>
</feature>
<evidence type="ECO:0000259" key="7">
    <source>
        <dbReference type="PROSITE" id="PS51192"/>
    </source>
</evidence>